<dbReference type="Proteomes" id="UP000485058">
    <property type="component" value="Unassembled WGS sequence"/>
</dbReference>
<dbReference type="PROSITE" id="PS51698">
    <property type="entry name" value="U_BOX"/>
    <property type="match status" value="1"/>
</dbReference>
<dbReference type="InterPro" id="IPR003613">
    <property type="entry name" value="Ubox_domain"/>
</dbReference>
<dbReference type="Pfam" id="PF04564">
    <property type="entry name" value="U-box"/>
    <property type="match status" value="1"/>
</dbReference>
<proteinExistence type="predicted"/>
<feature type="compositionally biased region" description="Low complexity" evidence="1">
    <location>
        <begin position="142"/>
        <end position="153"/>
    </location>
</feature>
<dbReference type="PANTHER" id="PTHR46573:SF1">
    <property type="entry name" value="WD REPEAT, SAM AND U-BOX DOMAIN-CONTAINING PROTEIN 1"/>
    <property type="match status" value="1"/>
</dbReference>
<keyword evidence="4" id="KW-1185">Reference proteome</keyword>
<evidence type="ECO:0000259" key="2">
    <source>
        <dbReference type="PROSITE" id="PS51698"/>
    </source>
</evidence>
<evidence type="ECO:0000313" key="3">
    <source>
        <dbReference type="EMBL" id="GFH06298.1"/>
    </source>
</evidence>
<sequence>MQNPPEDFLCPITRELLNDPVIIVETGHSYERLALLQWWSSTHNFTCPKTGIRLQSLMLTPNWALRSAINSWASSSGHTQGVEWGRGQGAAPFRSRTPSVWRRRGWRPWAWKGSTSAAIQAPTPGGMTWRSAAGRPPLAINRPTTRQLTTPQPSSCNPASTP</sequence>
<dbReference type="GO" id="GO:0016567">
    <property type="term" value="P:protein ubiquitination"/>
    <property type="evidence" value="ECO:0007669"/>
    <property type="project" value="UniProtKB-UniPathway"/>
</dbReference>
<dbReference type="UniPathway" id="UPA00143"/>
<dbReference type="EMBL" id="BLLF01000032">
    <property type="protein sequence ID" value="GFH06298.1"/>
    <property type="molecule type" value="Genomic_DNA"/>
</dbReference>
<comment type="caution">
    <text evidence="3">The sequence shown here is derived from an EMBL/GenBank/DDBJ whole genome shotgun (WGS) entry which is preliminary data.</text>
</comment>
<dbReference type="InterPro" id="IPR052085">
    <property type="entry name" value="WD-SAM-U-box"/>
</dbReference>
<gene>
    <name evidence="3" type="ORF">HaLaN_00905</name>
</gene>
<accession>A0A699YEN9</accession>
<protein>
    <submittedName>
        <fullName evidence="3">U-box domain-containing protein</fullName>
    </submittedName>
</protein>
<dbReference type="SMART" id="SM00504">
    <property type="entry name" value="Ubox"/>
    <property type="match status" value="1"/>
</dbReference>
<dbReference type="PANTHER" id="PTHR46573">
    <property type="entry name" value="WD REPEAT, SAM AND U-BOX DOMAIN-CONTAINING PROTEIN 1"/>
    <property type="match status" value="1"/>
</dbReference>
<dbReference type="SUPFAM" id="SSF57850">
    <property type="entry name" value="RING/U-box"/>
    <property type="match status" value="1"/>
</dbReference>
<dbReference type="InterPro" id="IPR013083">
    <property type="entry name" value="Znf_RING/FYVE/PHD"/>
</dbReference>
<evidence type="ECO:0000256" key="1">
    <source>
        <dbReference type="SAM" id="MobiDB-lite"/>
    </source>
</evidence>
<dbReference type="GO" id="GO:0004842">
    <property type="term" value="F:ubiquitin-protein transferase activity"/>
    <property type="evidence" value="ECO:0007669"/>
    <property type="project" value="InterPro"/>
</dbReference>
<reference evidence="3 4" key="1">
    <citation type="submission" date="2020-02" db="EMBL/GenBank/DDBJ databases">
        <title>Draft genome sequence of Haematococcus lacustris strain NIES-144.</title>
        <authorList>
            <person name="Morimoto D."/>
            <person name="Nakagawa S."/>
            <person name="Yoshida T."/>
            <person name="Sawayama S."/>
        </authorList>
    </citation>
    <scope>NUCLEOTIDE SEQUENCE [LARGE SCALE GENOMIC DNA]</scope>
    <source>
        <strain evidence="3 4">NIES-144</strain>
    </source>
</reference>
<dbReference type="Gene3D" id="3.30.40.10">
    <property type="entry name" value="Zinc/RING finger domain, C3HC4 (zinc finger)"/>
    <property type="match status" value="1"/>
</dbReference>
<feature type="region of interest" description="Disordered" evidence="1">
    <location>
        <begin position="114"/>
        <end position="162"/>
    </location>
</feature>
<name>A0A699YEN9_HAELA</name>
<evidence type="ECO:0000313" key="4">
    <source>
        <dbReference type="Proteomes" id="UP000485058"/>
    </source>
</evidence>
<feature type="domain" description="U-box" evidence="2">
    <location>
        <begin position="3"/>
        <end position="79"/>
    </location>
</feature>
<organism evidence="3 4">
    <name type="scientific">Haematococcus lacustris</name>
    <name type="common">Green alga</name>
    <name type="synonym">Haematococcus pluvialis</name>
    <dbReference type="NCBI Taxonomy" id="44745"/>
    <lineage>
        <taxon>Eukaryota</taxon>
        <taxon>Viridiplantae</taxon>
        <taxon>Chlorophyta</taxon>
        <taxon>core chlorophytes</taxon>
        <taxon>Chlorophyceae</taxon>
        <taxon>CS clade</taxon>
        <taxon>Chlamydomonadales</taxon>
        <taxon>Haematococcaceae</taxon>
        <taxon>Haematococcus</taxon>
    </lineage>
</organism>
<dbReference type="AlphaFoldDB" id="A0A699YEN9"/>